<dbReference type="GeneID" id="27138807"/>
<gene>
    <name evidence="1" type="ORF">MMAB1_3425</name>
</gene>
<sequence>MRTEAKNPLSNEFKVAAEIYHCQINHEVVWYGKLVERLAGVVSKNTISNAIETLFDWGIIKAEFGETETGRAGRLLMISNEAKPLIKELYEKYWKPVVYQ</sequence>
<evidence type="ECO:0008006" key="3">
    <source>
        <dbReference type="Google" id="ProtNLM"/>
    </source>
</evidence>
<proteinExistence type="predicted"/>
<evidence type="ECO:0000313" key="1">
    <source>
        <dbReference type="EMBL" id="CVK34638.1"/>
    </source>
</evidence>
<protein>
    <recommendedName>
        <fullName evidence="3">MarR family transcriptional regulator</fullName>
    </recommendedName>
</protein>
<organism evidence="1 2">
    <name type="scientific">Methanoculleus bourgensis</name>
    <dbReference type="NCBI Taxonomy" id="83986"/>
    <lineage>
        <taxon>Archaea</taxon>
        <taxon>Methanobacteriati</taxon>
        <taxon>Methanobacteriota</taxon>
        <taxon>Stenosarchaea group</taxon>
        <taxon>Methanomicrobia</taxon>
        <taxon>Methanomicrobiales</taxon>
        <taxon>Methanomicrobiaceae</taxon>
        <taxon>Methanoculleus</taxon>
    </lineage>
</organism>
<evidence type="ECO:0000313" key="2">
    <source>
        <dbReference type="Proteomes" id="UP000069850"/>
    </source>
</evidence>
<name>A0A110BKG8_9EURY</name>
<dbReference type="AlphaFoldDB" id="A0A110BKG8"/>
<accession>A0A110BKG8</accession>
<reference evidence="1 2" key="1">
    <citation type="submission" date="2016-01" db="EMBL/GenBank/DDBJ databases">
        <authorList>
            <person name="Manzoor S."/>
        </authorList>
    </citation>
    <scope>NUCLEOTIDE SEQUENCE [LARGE SCALE GENOMIC DNA]</scope>
    <source>
        <strain evidence="1">Methanoculleus sp MAB1</strain>
    </source>
</reference>
<dbReference type="RefSeq" id="WP_062266138.1">
    <property type="nucleotide sequence ID" value="NZ_LT158599.1"/>
</dbReference>
<dbReference type="EMBL" id="LT158599">
    <property type="protein sequence ID" value="CVK34638.1"/>
    <property type="molecule type" value="Genomic_DNA"/>
</dbReference>
<dbReference type="KEGG" id="mema:MMAB1_3425"/>
<dbReference type="Proteomes" id="UP000069850">
    <property type="component" value="Chromosome 1"/>
</dbReference>